<feature type="compositionally biased region" description="Low complexity" evidence="1">
    <location>
        <begin position="208"/>
        <end position="223"/>
    </location>
</feature>
<dbReference type="OrthoDB" id="3364649at2759"/>
<dbReference type="InterPro" id="IPR013218">
    <property type="entry name" value="Dsn1/Mis13"/>
</dbReference>
<feature type="region of interest" description="Disordered" evidence="1">
    <location>
        <begin position="40"/>
        <end position="299"/>
    </location>
</feature>
<dbReference type="Pfam" id="PF08202">
    <property type="entry name" value="MIS13"/>
    <property type="match status" value="1"/>
</dbReference>
<organism evidence="2 3">
    <name type="scientific">Xylona heveae (strain CBS 132557 / TC161)</name>
    <dbReference type="NCBI Taxonomy" id="1328760"/>
    <lineage>
        <taxon>Eukaryota</taxon>
        <taxon>Fungi</taxon>
        <taxon>Dikarya</taxon>
        <taxon>Ascomycota</taxon>
        <taxon>Pezizomycotina</taxon>
        <taxon>Xylonomycetes</taxon>
        <taxon>Xylonales</taxon>
        <taxon>Xylonaceae</taxon>
        <taxon>Xylona</taxon>
    </lineage>
</organism>
<evidence type="ECO:0000313" key="2">
    <source>
        <dbReference type="EMBL" id="KZF19645.1"/>
    </source>
</evidence>
<dbReference type="PANTHER" id="PTHR14778">
    <property type="entry name" value="KINETOCHORE-ASSOCIATED PROTEIN DSN1 HOMOLOG"/>
    <property type="match status" value="1"/>
</dbReference>
<evidence type="ECO:0000256" key="1">
    <source>
        <dbReference type="SAM" id="MobiDB-lite"/>
    </source>
</evidence>
<dbReference type="PANTHER" id="PTHR14778:SF2">
    <property type="entry name" value="KINETOCHORE-ASSOCIATED PROTEIN DSN1 HOMOLOG"/>
    <property type="match status" value="1"/>
</dbReference>
<dbReference type="InParanoid" id="A0A164ZX35"/>
<dbReference type="GO" id="GO:0051301">
    <property type="term" value="P:cell division"/>
    <property type="evidence" value="ECO:0007669"/>
    <property type="project" value="InterPro"/>
</dbReference>
<evidence type="ECO:0000313" key="3">
    <source>
        <dbReference type="Proteomes" id="UP000076632"/>
    </source>
</evidence>
<dbReference type="GO" id="GO:0000444">
    <property type="term" value="C:MIS12/MIND type complex"/>
    <property type="evidence" value="ECO:0007669"/>
    <property type="project" value="InterPro"/>
</dbReference>
<dbReference type="STRING" id="1328760.A0A164ZX35"/>
<accession>A0A164ZX35</accession>
<feature type="compositionally biased region" description="Low complexity" evidence="1">
    <location>
        <begin position="439"/>
        <end position="483"/>
    </location>
</feature>
<feature type="compositionally biased region" description="Pro residues" evidence="1">
    <location>
        <begin position="422"/>
        <end position="434"/>
    </location>
</feature>
<dbReference type="GeneID" id="28899634"/>
<dbReference type="AlphaFoldDB" id="A0A164ZX35"/>
<gene>
    <name evidence="2" type="ORF">L228DRAFT_263512</name>
</gene>
<dbReference type="RefSeq" id="XP_018185200.1">
    <property type="nucleotide sequence ID" value="XM_018334497.1"/>
</dbReference>
<proteinExistence type="predicted"/>
<name>A0A164ZX35_XYLHT</name>
<dbReference type="Proteomes" id="UP000076632">
    <property type="component" value="Unassembled WGS sequence"/>
</dbReference>
<keyword evidence="3" id="KW-1185">Reference proteome</keyword>
<feature type="region of interest" description="Disordered" evidence="1">
    <location>
        <begin position="415"/>
        <end position="511"/>
    </location>
</feature>
<feature type="compositionally biased region" description="Low complexity" evidence="1">
    <location>
        <begin position="171"/>
        <end position="180"/>
    </location>
</feature>
<dbReference type="EMBL" id="KV407465">
    <property type="protein sequence ID" value="KZF19645.1"/>
    <property type="molecule type" value="Genomic_DNA"/>
</dbReference>
<feature type="compositionally biased region" description="Basic and acidic residues" evidence="1">
    <location>
        <begin position="120"/>
        <end position="132"/>
    </location>
</feature>
<dbReference type="GO" id="GO:0007059">
    <property type="term" value="P:chromosome segregation"/>
    <property type="evidence" value="ECO:0007669"/>
    <property type="project" value="InterPro"/>
</dbReference>
<feature type="compositionally biased region" description="Basic residues" evidence="1">
    <location>
        <begin position="270"/>
        <end position="282"/>
    </location>
</feature>
<protein>
    <recommendedName>
        <fullName evidence="4">Mis12-Mtw1 protein</fullName>
    </recommendedName>
</protein>
<feature type="compositionally biased region" description="Basic and acidic residues" evidence="1">
    <location>
        <begin position="89"/>
        <end position="110"/>
    </location>
</feature>
<dbReference type="OMA" id="RAMGDKP"/>
<reference evidence="2 3" key="1">
    <citation type="journal article" date="2016" name="Fungal Biol.">
        <title>The genome of Xylona heveae provides a window into fungal endophytism.</title>
        <authorList>
            <person name="Gazis R."/>
            <person name="Kuo A."/>
            <person name="Riley R."/>
            <person name="LaButti K."/>
            <person name="Lipzen A."/>
            <person name="Lin J."/>
            <person name="Amirebrahimi M."/>
            <person name="Hesse C.N."/>
            <person name="Spatafora J.W."/>
            <person name="Henrissat B."/>
            <person name="Hainaut M."/>
            <person name="Grigoriev I.V."/>
            <person name="Hibbett D.S."/>
        </authorList>
    </citation>
    <scope>NUCLEOTIDE SEQUENCE [LARGE SCALE GENOMIC DNA]</scope>
    <source>
        <strain evidence="2 3">TC161</strain>
    </source>
</reference>
<evidence type="ECO:0008006" key="4">
    <source>
        <dbReference type="Google" id="ProtNLM"/>
    </source>
</evidence>
<sequence>MTTLAIRSPLHIITMGASGKRRKVAYDEEDDGFMFTRTRSKAKAAAAAPPPRVQEKASEEVGDQEPIQVPTPPAKEKRKTTAKTTRSSRAKEAASEEQDAKERKENEAPVEKNNSTRTRPAIDAHSPKSSREKKGKRVFTTPVTKKTAAVMPRRKSARLSGEAAQLLSEPQQQQQQQQQQSKPRTRRSLVKAAHEEREPEPQPPAVPAEPEVAAVAAKGAAPANERRVGGKDSTPPVFERSNETKIALPFADTPVIKRNKELRKGGSQGGHRRSSVGMRGRRASSLIDSGTSSAMPHREVGEADFYKHIEGEGLPEPRRMRQLLMWCATRALGDKPSYSTGDGNARLAARVIQEELLKDFSNRGDLSDWFSRDEDSAPAVVVKKPNPRNEANAAKVQELEADLKRIKQERKAWEALNKPPDHTPLPAPSVPPDAHPAASSTASLSNQPTSSSSSSSAPSTIPTLPSTTPTLPSSSTSSSSTAPRLPPPSTIPTSTPASTSTAPSTIDPSLLDPEQANFLTSLTAHPDTGDSTQHHLHDLASGLEFKVDLLAEGLHHLSQYRETADHVASRVLALAADRLEQRDVQGKEASGTRDVSTQDVLRALSRVDR</sequence>
<feature type="compositionally biased region" description="Low complexity" evidence="1">
    <location>
        <begin position="491"/>
        <end position="509"/>
    </location>
</feature>